<evidence type="ECO:0000256" key="6">
    <source>
        <dbReference type="ARBA" id="ARBA00023136"/>
    </source>
</evidence>
<evidence type="ECO:0000256" key="1">
    <source>
        <dbReference type="ARBA" id="ARBA00004141"/>
    </source>
</evidence>
<reference evidence="10" key="1">
    <citation type="submission" date="2021-01" db="EMBL/GenBank/DDBJ databases">
        <authorList>
            <person name="Corre E."/>
            <person name="Pelletier E."/>
            <person name="Niang G."/>
            <person name="Scheremetjew M."/>
            <person name="Finn R."/>
            <person name="Kale V."/>
            <person name="Holt S."/>
            <person name="Cochrane G."/>
            <person name="Meng A."/>
            <person name="Brown T."/>
            <person name="Cohen L."/>
        </authorList>
    </citation>
    <scope>NUCLEOTIDE SEQUENCE</scope>
    <source>
        <strain evidence="10">CCMP1510</strain>
    </source>
</reference>
<feature type="transmembrane region" description="Helical" evidence="9">
    <location>
        <begin position="116"/>
        <end position="139"/>
    </location>
</feature>
<proteinExistence type="inferred from homology"/>
<evidence type="ECO:0000256" key="5">
    <source>
        <dbReference type="ARBA" id="ARBA00022989"/>
    </source>
</evidence>
<dbReference type="InterPro" id="IPR008568">
    <property type="entry name" value="EMC3"/>
</dbReference>
<feature type="transmembrane region" description="Helical" evidence="9">
    <location>
        <begin position="17"/>
        <end position="36"/>
    </location>
</feature>
<evidence type="ECO:0000313" key="10">
    <source>
        <dbReference type="EMBL" id="CAE0374124.1"/>
    </source>
</evidence>
<keyword evidence="5 9" id="KW-1133">Transmembrane helix</keyword>
<keyword evidence="6 9" id="KW-0472">Membrane</keyword>
<comment type="similarity">
    <text evidence="2 7">Belongs to the EMC3 family.</text>
</comment>
<feature type="compositionally biased region" description="Low complexity" evidence="8">
    <location>
        <begin position="260"/>
        <end position="281"/>
    </location>
</feature>
<organism evidence="10">
    <name type="scientific">Aureoumbra lagunensis</name>
    <dbReference type="NCBI Taxonomy" id="44058"/>
    <lineage>
        <taxon>Eukaryota</taxon>
        <taxon>Sar</taxon>
        <taxon>Stramenopiles</taxon>
        <taxon>Ochrophyta</taxon>
        <taxon>Pelagophyceae</taxon>
        <taxon>Pelagomonadales</taxon>
        <taxon>Aureoumbra</taxon>
    </lineage>
</organism>
<dbReference type="GO" id="GO:0072546">
    <property type="term" value="C:EMC complex"/>
    <property type="evidence" value="ECO:0007669"/>
    <property type="project" value="TreeGrafter"/>
</dbReference>
<evidence type="ECO:0000256" key="3">
    <source>
        <dbReference type="ARBA" id="ARBA00020822"/>
    </source>
</evidence>
<dbReference type="Pfam" id="PF01956">
    <property type="entry name" value="EMC3_TMCO1"/>
    <property type="match status" value="1"/>
</dbReference>
<dbReference type="PANTHER" id="PTHR13116:SF5">
    <property type="entry name" value="ER MEMBRANE PROTEIN COMPLEX SUBUNIT 3"/>
    <property type="match status" value="1"/>
</dbReference>
<feature type="compositionally biased region" description="Basic residues" evidence="8">
    <location>
        <begin position="282"/>
        <end position="294"/>
    </location>
</feature>
<comment type="subcellular location">
    <subcellularLocation>
        <location evidence="1">Membrane</location>
        <topology evidence="1">Multi-pass membrane protein</topology>
    </subcellularLocation>
</comment>
<gene>
    <name evidence="10" type="ORF">ALAG00032_LOCUS14927</name>
</gene>
<dbReference type="AlphaFoldDB" id="A0A7S3NPS9"/>
<evidence type="ECO:0000256" key="7">
    <source>
        <dbReference type="PIRNR" id="PIRNR010045"/>
    </source>
</evidence>
<keyword evidence="4 9" id="KW-0812">Transmembrane</keyword>
<name>A0A7S3NPS9_9STRA</name>
<evidence type="ECO:0000256" key="4">
    <source>
        <dbReference type="ARBA" id="ARBA00022692"/>
    </source>
</evidence>
<dbReference type="EMBL" id="HBIJ01022784">
    <property type="protein sequence ID" value="CAE0374124.1"/>
    <property type="molecule type" value="Transcribed_RNA"/>
</dbReference>
<sequence>MLSQTEALLLDPAIRDWVVLPMVVLMVLMGLARHYAQQLLKSSQSLDAMEIQHKQRLMRSARLRARGKFIPASSFNLRKAYFIAKDSGILQKKVKKTAINPMANPMGMMDGMKSQALYMVPNMVMMSVISYFFHGFVLVKIPFPLTNRFKVMLQRGVDLATLDVSYVSSLSWYFLVLFGLRGLFKILLGEDSDALDEARATQMSMGMMHSVGGAHGPFDAPAAYKHERQELQMAQHTWLLEDAETKLLGNARLPITNRGASKTLAKSGTTSSSSKLSSKQQTRVKKIRKKSKAA</sequence>
<dbReference type="PIRSF" id="PIRSF010045">
    <property type="entry name" value="DUF850_TM_euk"/>
    <property type="match status" value="1"/>
</dbReference>
<accession>A0A7S3NPS9</accession>
<dbReference type="PANTHER" id="PTHR13116">
    <property type="entry name" value="ER MEMBRANE PROTEIN COMPLEX SUBUNIT 3"/>
    <property type="match status" value="1"/>
</dbReference>
<feature type="region of interest" description="Disordered" evidence="8">
    <location>
        <begin position="259"/>
        <end position="294"/>
    </location>
</feature>
<evidence type="ECO:0000256" key="9">
    <source>
        <dbReference type="SAM" id="Phobius"/>
    </source>
</evidence>
<dbReference type="GO" id="GO:0034975">
    <property type="term" value="P:protein folding in endoplasmic reticulum"/>
    <property type="evidence" value="ECO:0007669"/>
    <property type="project" value="TreeGrafter"/>
</dbReference>
<dbReference type="SMART" id="SM01415">
    <property type="entry name" value="DUF106"/>
    <property type="match status" value="1"/>
</dbReference>
<protein>
    <recommendedName>
        <fullName evidence="3 7">ER membrane protein complex subunit 3</fullName>
    </recommendedName>
</protein>
<evidence type="ECO:0000256" key="8">
    <source>
        <dbReference type="SAM" id="MobiDB-lite"/>
    </source>
</evidence>
<feature type="transmembrane region" description="Helical" evidence="9">
    <location>
        <begin position="159"/>
        <end position="180"/>
    </location>
</feature>
<dbReference type="InterPro" id="IPR002809">
    <property type="entry name" value="EMC3/TMCO1"/>
</dbReference>
<evidence type="ECO:0000256" key="2">
    <source>
        <dbReference type="ARBA" id="ARBA00005376"/>
    </source>
</evidence>